<dbReference type="PROSITE" id="PS50873">
    <property type="entry name" value="PEROXIDASE_4"/>
    <property type="match status" value="1"/>
</dbReference>
<feature type="binding site" evidence="14">
    <location>
        <position position="1639"/>
    </location>
    <ligand>
        <name>Ca(2+)</name>
        <dbReference type="ChEBI" id="CHEBI:29108"/>
        <label>2</label>
    </ligand>
</feature>
<dbReference type="EMBL" id="JACEGQ020000012">
    <property type="protein sequence ID" value="KAH8492298.1"/>
    <property type="molecule type" value="Genomic_DNA"/>
</dbReference>
<evidence type="ECO:0000256" key="13">
    <source>
        <dbReference type="PIRSR" id="PIRSR600823-2"/>
    </source>
</evidence>
<evidence type="ECO:0000256" key="9">
    <source>
        <dbReference type="ARBA" id="ARBA00023002"/>
    </source>
</evidence>
<dbReference type="InterPro" id="IPR010255">
    <property type="entry name" value="Haem_peroxidase_sf"/>
</dbReference>
<feature type="binding site" evidence="14">
    <location>
        <position position="1694"/>
    </location>
    <ligand>
        <name>Ca(2+)</name>
        <dbReference type="ChEBI" id="CHEBI:29108"/>
        <label>2</label>
    </ligand>
</feature>
<comment type="caution">
    <text evidence="18">The sequence shown here is derived from an EMBL/GenBank/DDBJ whole genome shotgun (WGS) entry which is preliminary data.</text>
</comment>
<evidence type="ECO:0000256" key="15">
    <source>
        <dbReference type="PIRSR" id="PIRSR600823-5"/>
    </source>
</evidence>
<keyword evidence="19" id="KW-1185">Reference proteome</keyword>
<dbReference type="Gene3D" id="1.10.520.10">
    <property type="match status" value="1"/>
</dbReference>
<evidence type="ECO:0000256" key="3">
    <source>
        <dbReference type="ARBA" id="ARBA00006873"/>
    </source>
</evidence>
<evidence type="ECO:0000313" key="19">
    <source>
        <dbReference type="Proteomes" id="UP000807159"/>
    </source>
</evidence>
<reference evidence="18" key="1">
    <citation type="journal article" date="2021" name="J. Hered.">
        <title>Genome Assembly of Salicaceae Populus deltoides (Eastern Cottonwood) I-69 Based on Nanopore Sequencing and Hi-C Technologies.</title>
        <authorList>
            <person name="Bai S."/>
            <person name="Wu H."/>
            <person name="Zhang J."/>
            <person name="Pan Z."/>
            <person name="Zhao W."/>
            <person name="Li Z."/>
            <person name="Tong C."/>
        </authorList>
    </citation>
    <scope>NUCLEOTIDE SEQUENCE</scope>
    <source>
        <tissue evidence="18">Leaf</tissue>
    </source>
</reference>
<keyword evidence="9" id="KW-0560">Oxidoreductase</keyword>
<feature type="binding site" evidence="14">
    <location>
        <position position="1699"/>
    </location>
    <ligand>
        <name>Ca(2+)</name>
        <dbReference type="ChEBI" id="CHEBI:29108"/>
        <label>2</label>
    </ligand>
</feature>
<evidence type="ECO:0000256" key="7">
    <source>
        <dbReference type="ARBA" id="ARBA00022723"/>
    </source>
</evidence>
<proteinExistence type="inferred from homology"/>
<dbReference type="PANTHER" id="PTHR34361">
    <property type="entry name" value="OS08G0157800 PROTEIN"/>
    <property type="match status" value="1"/>
</dbReference>
<dbReference type="Gene3D" id="1.10.420.10">
    <property type="entry name" value="Peroxidase, domain 2"/>
    <property type="match status" value="1"/>
</dbReference>
<sequence>MMGSGVPYGYNNGGGSSFSSSNLSPLAPPFTVDRSVAKPLLDLTEPTYPVSLNPSLHNWATSNSHIPNSRPDLFPIPNLEFDSIPSPNVFGYSSPTPQVTSKNHPLVLASTDAVLYGQSNPSLVEAVPYYPSSYVSPAIGSDGHLKIPHQSGYELLSNSYVGTSNGSSHDDYTQSSLGLEHATQWSGLWEGLTDWNQSKKLQLDGGFCEKENFINQGFSAFKDVSKCEETSLGIDMVGRQMHTGSASTGQLDYKAFLVEKPKSMPTTPPSLIFPPAAPQAYPQVSSSNVVNSPNNQMLHVTSYGKSSRKRDASSNDRMPMMKPSPAVVIRPPGQDTYSFKNINTGTDGDEKDFAGNNTSFAQEPNPFISSKGKVCYDSSQVNFHLKQNDDSFAEVPSKNHEELLSNKNISIDFLDRLFREKMENRVPCKNLDFFNLAMDGHVAAGSVEITSESLDHYFPAVDSPCWKGAPVSLPSAFKGSEVVNPQNKVEACNGLNLQGPQISPSTTNDAVKDCPEKQSNISMTFNNESREHRPASSFKRPLVANVLFREGIDDAVKYGPCQRKSSYCNEAQISDVIDEPRKESILPDFKPVHTKQKSLEEGEWPSKKNSDVAGVRRKINDNPDDCSSHVPYHAIEHVLCSPPSSEHAPAQHTQSQVGESSSKMHARTLVDTMHNLSELLLFYSSNDTCELKDEDFDVLKDVINNLDIFISKNSERKNSTQESLIPRRATSQSPGKLSELYKGQLELQHFEDEKECKIVSDERKEKLSNLVSMRGATDTVKDENVTQAIKKVLAQNFPIKEESESQILLYKNLWLEAEASLCLVNCMTRFNRLKIEIEKGSSQKVNAPVVPENSMIMENLLRPKVSSDILPAEDEGSPVHNVPDSSILSRNSHSDDVMARFHIIKSRVDDSNSLNTSALDLSSPKVSPDLNKVDKLAHDTKDSSKSNISFQDSIRGASSHADNVMDRFRILKCRVENSSSVNTATGGILASSMVSPDQNQVDKLAHDTKDSIMSYTIQDSPMSGRSSHADDVMTRFCILNGRDDNSNSVTSAVEKLSSSKVSSDLNKVSKLTDDTKDSIKADVTTQDSSMSSASSQAEDVEASVILKQDGNSSSSDMEEHQRVSIDNGYMDLTRLARMNKDGTKDRTLDVNMEPLIPNYRADFTEDKPTVKEFRLFINDDAETQSRLTDRFGDQPHAGWYDSCSSDWEHVLKEELAGQGHHDASVLATSDQTSREKSSSSLGLSKIIKKERHAVRPSVEHYWSLPESNANLKPPQIFQHEFLQNFSINMFCKILMSKVQTYSDLRNVLMKRVFLSALHFRINTRYKSSNPPFTVVESDHGDSGREGCAVTILTVTAEPKNWIDIVSSVDNLEFITESDALGHTVMDQRQGHESLFAVAGTVTPEEVNSIMPCQRLLRNGYHQHVARPSQTCNKYNCMPRSLFMGSSIERFQGQKPHLTTLETPLLSRPGASAPDQAIKQSNLQVGFYRNSCRRAESIVRDAVRDALRQDRGVVAGLGCEGSVLLDSTLSNTAEKDSPANNPSLRGFEVIDDAKARLEAECQGVVSCADILAFAARDSFGLTGGIDYDVPAGRIDGTVSLASETFSNLPPPSFNVDQLTQRFSDKGFTQEEMVTLSGAHTIGRSHCSSFTDRLYNFDGTNSQDPSLDSTYAASLKQSCPQDSTNPNLEVPMDTRTPTVNDVNYYRDILANRGLFTSDQTLLTNPATASEVRWNSRSPLGWKRKFAAAMVKMGELEVLTGNTGEIRAICRVINS</sequence>
<feature type="binding site" evidence="14">
    <location>
        <position position="1517"/>
    </location>
    <ligand>
        <name>Ca(2+)</name>
        <dbReference type="ChEBI" id="CHEBI:29108"/>
        <label>1</label>
    </ligand>
</feature>
<feature type="domain" description="Plant heme peroxidase family profile" evidence="17">
    <location>
        <begin position="1481"/>
        <end position="1771"/>
    </location>
</feature>
<accession>A0A8T2XGP3</accession>
<dbReference type="PROSITE" id="PS00435">
    <property type="entry name" value="PEROXIDASE_1"/>
    <property type="match status" value="1"/>
</dbReference>
<evidence type="ECO:0000313" key="18">
    <source>
        <dbReference type="EMBL" id="KAH8492298.1"/>
    </source>
</evidence>
<feature type="region of interest" description="Disordered" evidence="16">
    <location>
        <begin position="641"/>
        <end position="663"/>
    </location>
</feature>
<feature type="binding site" evidence="14">
    <location>
        <position position="1691"/>
    </location>
    <ligand>
        <name>Ca(2+)</name>
        <dbReference type="ChEBI" id="CHEBI:29108"/>
        <label>2</label>
    </ligand>
</feature>
<evidence type="ECO:0000256" key="6">
    <source>
        <dbReference type="ARBA" id="ARBA00022617"/>
    </source>
</evidence>
<dbReference type="PRINTS" id="PR00461">
    <property type="entry name" value="PLPEROXIDASE"/>
</dbReference>
<keyword evidence="10 14" id="KW-0408">Iron</keyword>
<evidence type="ECO:0000256" key="16">
    <source>
        <dbReference type="SAM" id="MobiDB-lite"/>
    </source>
</evidence>
<protein>
    <recommendedName>
        <fullName evidence="4">peroxidase</fullName>
        <ecNumber evidence="4">1.11.1.7</ecNumber>
    </recommendedName>
</protein>
<comment type="similarity">
    <text evidence="3">Belongs to the peroxidase family. Ascorbate peroxidase subfamily.</text>
</comment>
<dbReference type="InterPro" id="IPR033905">
    <property type="entry name" value="Secretory_peroxidase"/>
</dbReference>
<keyword evidence="5" id="KW-0575">Peroxidase</keyword>
<evidence type="ECO:0000256" key="8">
    <source>
        <dbReference type="ARBA" id="ARBA00022837"/>
    </source>
</evidence>
<feature type="compositionally biased region" description="Polar residues" evidence="16">
    <location>
        <begin position="651"/>
        <end position="663"/>
    </location>
</feature>
<name>A0A8T2XGP3_POPDE</name>
<feature type="binding site" evidence="14">
    <location>
        <position position="1521"/>
    </location>
    <ligand>
        <name>Ca(2+)</name>
        <dbReference type="ChEBI" id="CHEBI:29108"/>
        <label>1</label>
    </ligand>
</feature>
<keyword evidence="12" id="KW-0325">Glycoprotein</keyword>
<dbReference type="GO" id="GO:0020037">
    <property type="term" value="F:heme binding"/>
    <property type="evidence" value="ECO:0007669"/>
    <property type="project" value="InterPro"/>
</dbReference>
<dbReference type="EC" id="1.11.1.7" evidence="4"/>
<evidence type="ECO:0000256" key="10">
    <source>
        <dbReference type="ARBA" id="ARBA00023004"/>
    </source>
</evidence>
<evidence type="ECO:0000256" key="11">
    <source>
        <dbReference type="ARBA" id="ARBA00023157"/>
    </source>
</evidence>
<feature type="binding site" evidence="13">
    <location>
        <position position="1608"/>
    </location>
    <ligand>
        <name>substrate</name>
    </ligand>
</feature>
<feature type="binding site" description="axial binding residue" evidence="14">
    <location>
        <position position="1638"/>
    </location>
    <ligand>
        <name>heme b</name>
        <dbReference type="ChEBI" id="CHEBI:60344"/>
    </ligand>
    <ligandPart>
        <name>Fe</name>
        <dbReference type="ChEBI" id="CHEBI:18248"/>
    </ligandPart>
</feature>
<evidence type="ECO:0000256" key="4">
    <source>
        <dbReference type="ARBA" id="ARBA00012313"/>
    </source>
</evidence>
<dbReference type="InterPro" id="IPR019793">
    <property type="entry name" value="Peroxidases_heam-ligand_BS"/>
</dbReference>
<dbReference type="GO" id="GO:0046872">
    <property type="term" value="F:metal ion binding"/>
    <property type="evidence" value="ECO:0007669"/>
    <property type="project" value="UniProtKB-KW"/>
</dbReference>
<gene>
    <name evidence="18" type="ORF">H0E87_021751</name>
</gene>
<dbReference type="CDD" id="cd00693">
    <property type="entry name" value="secretory_peroxidase"/>
    <property type="match status" value="1"/>
</dbReference>
<evidence type="ECO:0000256" key="2">
    <source>
        <dbReference type="ARBA" id="ARBA00002322"/>
    </source>
</evidence>
<evidence type="ECO:0000256" key="1">
    <source>
        <dbReference type="ARBA" id="ARBA00000189"/>
    </source>
</evidence>
<dbReference type="FunFam" id="1.10.520.10:FF:000028">
    <property type="entry name" value="Peroxidase"/>
    <property type="match status" value="1"/>
</dbReference>
<keyword evidence="6" id="KW-0349">Heme</keyword>
<feature type="disulfide bond" evidence="15">
    <location>
        <begin position="1491"/>
        <end position="1560"/>
    </location>
</feature>
<dbReference type="GO" id="GO:0042744">
    <property type="term" value="P:hydrogen peroxide catabolic process"/>
    <property type="evidence" value="ECO:0007669"/>
    <property type="project" value="InterPro"/>
</dbReference>
<comment type="function">
    <text evidence="2">Removal of H(2)O(2), oxidation of toxic reductants, biosynthesis and degradation of lignin, suberization, auxin catabolism, response to environmental stresses such as wounding, pathogen attack and oxidative stress. These functions might be dependent on each isozyme/isoform in each plant tissue.</text>
</comment>
<feature type="binding site" evidence="14">
    <location>
        <position position="1533"/>
    </location>
    <ligand>
        <name>Ca(2+)</name>
        <dbReference type="ChEBI" id="CHEBI:29108"/>
        <label>1</label>
    </ligand>
</feature>
<comment type="cofactor">
    <cofactor evidence="14">
        <name>Ca(2+)</name>
        <dbReference type="ChEBI" id="CHEBI:29108"/>
    </cofactor>
    <text evidence="14">Binds 2 calcium ions per subunit.</text>
</comment>
<feature type="region of interest" description="Disordered" evidence="16">
    <location>
        <begin position="302"/>
        <end position="334"/>
    </location>
</feature>
<feature type="region of interest" description="Disordered" evidence="16">
    <location>
        <begin position="1222"/>
        <end position="1241"/>
    </location>
</feature>
<dbReference type="InterPro" id="IPR002016">
    <property type="entry name" value="Haem_peroxidase"/>
</dbReference>
<dbReference type="SUPFAM" id="SSF48113">
    <property type="entry name" value="Heme-dependent peroxidases"/>
    <property type="match status" value="1"/>
</dbReference>
<dbReference type="Proteomes" id="UP000807159">
    <property type="component" value="Chromosome 12"/>
</dbReference>
<evidence type="ECO:0000256" key="14">
    <source>
        <dbReference type="PIRSR" id="PIRSR600823-3"/>
    </source>
</evidence>
<feature type="disulfide bond" evidence="15">
    <location>
        <begin position="1566"/>
        <end position="1767"/>
    </location>
</feature>
<feature type="disulfide bond" evidence="15">
    <location>
        <begin position="1645"/>
        <end position="1677"/>
    </location>
</feature>
<dbReference type="FunFam" id="1.10.420.10:FF:000006">
    <property type="entry name" value="Peroxidase"/>
    <property type="match status" value="1"/>
</dbReference>
<comment type="cofactor">
    <cofactor evidence="14">
        <name>heme b</name>
        <dbReference type="ChEBI" id="CHEBI:60344"/>
    </cofactor>
    <text evidence="14">Binds 1 heme b (iron(II)-protoporphyrin IX) group per subunit.</text>
</comment>
<keyword evidence="8 14" id="KW-0106">Calcium</keyword>
<evidence type="ECO:0000259" key="17">
    <source>
        <dbReference type="PROSITE" id="PS50873"/>
    </source>
</evidence>
<organism evidence="18 19">
    <name type="scientific">Populus deltoides</name>
    <name type="common">Eastern poplar</name>
    <name type="synonym">Eastern cottonwood</name>
    <dbReference type="NCBI Taxonomy" id="3696"/>
    <lineage>
        <taxon>Eukaryota</taxon>
        <taxon>Viridiplantae</taxon>
        <taxon>Streptophyta</taxon>
        <taxon>Embryophyta</taxon>
        <taxon>Tracheophyta</taxon>
        <taxon>Spermatophyta</taxon>
        <taxon>Magnoliopsida</taxon>
        <taxon>eudicotyledons</taxon>
        <taxon>Gunneridae</taxon>
        <taxon>Pentapetalae</taxon>
        <taxon>rosids</taxon>
        <taxon>fabids</taxon>
        <taxon>Malpighiales</taxon>
        <taxon>Salicaceae</taxon>
        <taxon>Saliceae</taxon>
        <taxon>Populus</taxon>
    </lineage>
</organism>
<keyword evidence="7 14" id="KW-0479">Metal-binding</keyword>
<evidence type="ECO:0000256" key="5">
    <source>
        <dbReference type="ARBA" id="ARBA00022559"/>
    </source>
</evidence>
<dbReference type="PANTHER" id="PTHR34361:SF2">
    <property type="entry name" value="OS08G0157800 PROTEIN"/>
    <property type="match status" value="1"/>
</dbReference>
<dbReference type="GO" id="GO:0006979">
    <property type="term" value="P:response to oxidative stress"/>
    <property type="evidence" value="ECO:0007669"/>
    <property type="project" value="InterPro"/>
</dbReference>
<evidence type="ECO:0000256" key="12">
    <source>
        <dbReference type="ARBA" id="ARBA00023180"/>
    </source>
</evidence>
<comment type="catalytic activity">
    <reaction evidence="1">
        <text>2 a phenolic donor + H2O2 = 2 a phenolic radical donor + 2 H2O</text>
        <dbReference type="Rhea" id="RHEA:56136"/>
        <dbReference type="ChEBI" id="CHEBI:15377"/>
        <dbReference type="ChEBI" id="CHEBI:16240"/>
        <dbReference type="ChEBI" id="CHEBI:139520"/>
        <dbReference type="ChEBI" id="CHEBI:139521"/>
        <dbReference type="EC" id="1.11.1.7"/>
    </reaction>
</comment>
<dbReference type="GO" id="GO:0140825">
    <property type="term" value="F:lactoperoxidase activity"/>
    <property type="evidence" value="ECO:0007669"/>
    <property type="project" value="UniProtKB-EC"/>
</dbReference>
<dbReference type="InterPro" id="IPR000823">
    <property type="entry name" value="Peroxidase_pln"/>
</dbReference>
<dbReference type="PRINTS" id="PR00458">
    <property type="entry name" value="PEROXIDASE"/>
</dbReference>
<dbReference type="Pfam" id="PF00141">
    <property type="entry name" value="peroxidase"/>
    <property type="match status" value="1"/>
</dbReference>
<keyword evidence="11 15" id="KW-1015">Disulfide bond</keyword>